<evidence type="ECO:0000313" key="3">
    <source>
        <dbReference type="EMBL" id="KJH45461.1"/>
    </source>
</evidence>
<keyword evidence="2" id="KW-0472">Membrane</keyword>
<organism evidence="3 4">
    <name type="scientific">Dictyocaulus viviparus</name>
    <name type="common">Bovine lungworm</name>
    <dbReference type="NCBI Taxonomy" id="29172"/>
    <lineage>
        <taxon>Eukaryota</taxon>
        <taxon>Metazoa</taxon>
        <taxon>Ecdysozoa</taxon>
        <taxon>Nematoda</taxon>
        <taxon>Chromadorea</taxon>
        <taxon>Rhabditida</taxon>
        <taxon>Rhabditina</taxon>
        <taxon>Rhabditomorpha</taxon>
        <taxon>Strongyloidea</taxon>
        <taxon>Metastrongylidae</taxon>
        <taxon>Dictyocaulus</taxon>
    </lineage>
</organism>
<evidence type="ECO:0000256" key="2">
    <source>
        <dbReference type="SAM" id="Phobius"/>
    </source>
</evidence>
<dbReference type="Proteomes" id="UP000053766">
    <property type="component" value="Unassembled WGS sequence"/>
</dbReference>
<keyword evidence="4" id="KW-1185">Reference proteome</keyword>
<protein>
    <submittedName>
        <fullName evidence="3">Uncharacterized protein</fullName>
    </submittedName>
</protein>
<keyword evidence="2" id="KW-0812">Transmembrane</keyword>
<dbReference type="EMBL" id="KN716407">
    <property type="protein sequence ID" value="KJH45461.1"/>
    <property type="molecule type" value="Genomic_DNA"/>
</dbReference>
<evidence type="ECO:0000256" key="1">
    <source>
        <dbReference type="SAM" id="MobiDB-lite"/>
    </source>
</evidence>
<feature type="region of interest" description="Disordered" evidence="1">
    <location>
        <begin position="146"/>
        <end position="169"/>
    </location>
</feature>
<feature type="region of interest" description="Disordered" evidence="1">
    <location>
        <begin position="41"/>
        <end position="80"/>
    </location>
</feature>
<proteinExistence type="predicted"/>
<keyword evidence="2" id="KW-1133">Transmembrane helix</keyword>
<feature type="transmembrane region" description="Helical" evidence="2">
    <location>
        <begin position="12"/>
        <end position="33"/>
    </location>
</feature>
<gene>
    <name evidence="3" type="ORF">DICVIV_08500</name>
</gene>
<reference evidence="3 4" key="1">
    <citation type="submission" date="2013-11" db="EMBL/GenBank/DDBJ databases">
        <title>Draft genome of the bovine lungworm Dictyocaulus viviparus.</title>
        <authorList>
            <person name="Mitreva M."/>
        </authorList>
    </citation>
    <scope>NUCLEOTIDE SEQUENCE [LARGE SCALE GENOMIC DNA]</scope>
    <source>
        <strain evidence="3 4">HannoverDv2000</strain>
    </source>
</reference>
<dbReference type="PANTHER" id="PTHR37439">
    <property type="entry name" value="PROTEIN CBG25991-RELATED"/>
    <property type="match status" value="1"/>
</dbReference>
<feature type="compositionally biased region" description="Basic residues" evidence="1">
    <location>
        <begin position="149"/>
        <end position="160"/>
    </location>
</feature>
<accession>A0A0D8XSV4</accession>
<name>A0A0D8XSV4_DICVI</name>
<dbReference type="AlphaFoldDB" id="A0A0D8XSV4"/>
<dbReference type="PANTHER" id="PTHR37439:SF2">
    <property type="entry name" value="SECRETED PROTEIN"/>
    <property type="match status" value="1"/>
</dbReference>
<evidence type="ECO:0000313" key="4">
    <source>
        <dbReference type="Proteomes" id="UP000053766"/>
    </source>
</evidence>
<sequence>MIGVSVDSTEQLTTHLTLALVVISFPILVLLLCGKNHERFDDDSDHESAATREKRRESKRKLREERRRMKEGLKKGEYRPADHNETINEVVSNWGVAHEENAAAPADGAPQKDERNYFDPPAANKYVCIDISSLYCGSIPYRSAESKNAKHAKGKRRRSKPQNFRPANDNETVNEVASNWGAAHPSSVELVHLLCRTLLQPYCITILMSEQGNYVSRNFLECDFQKAQN</sequence>
<reference evidence="4" key="2">
    <citation type="journal article" date="2016" name="Sci. Rep.">
        <title>Dictyocaulus viviparus genome, variome and transcriptome elucidate lungworm biology and support future intervention.</title>
        <authorList>
            <person name="McNulty S.N."/>
            <person name="Strube C."/>
            <person name="Rosa B.A."/>
            <person name="Martin J.C."/>
            <person name="Tyagi R."/>
            <person name="Choi Y.J."/>
            <person name="Wang Q."/>
            <person name="Hallsworth Pepin K."/>
            <person name="Zhang X."/>
            <person name="Ozersky P."/>
            <person name="Wilson R.K."/>
            <person name="Sternberg P.W."/>
            <person name="Gasser R.B."/>
            <person name="Mitreva M."/>
        </authorList>
    </citation>
    <scope>NUCLEOTIDE SEQUENCE [LARGE SCALE GENOMIC DNA]</scope>
    <source>
        <strain evidence="4">HannoverDv2000</strain>
    </source>
</reference>